<dbReference type="EMBL" id="VIKU02000003">
    <property type="protein sequence ID" value="NHF60021.1"/>
    <property type="molecule type" value="Genomic_DNA"/>
</dbReference>
<keyword evidence="1" id="KW-0732">Signal</keyword>
<dbReference type="RefSeq" id="WP_152574525.1">
    <property type="nucleotide sequence ID" value="NZ_VIKU02000003.1"/>
</dbReference>
<feature type="signal peptide" evidence="1">
    <location>
        <begin position="1"/>
        <end position="19"/>
    </location>
</feature>
<evidence type="ECO:0000313" key="2">
    <source>
        <dbReference type="EMBL" id="NHF60021.1"/>
    </source>
</evidence>
<dbReference type="AlphaFoldDB" id="A0A967ATC3"/>
<accession>A0A967ATC3</accession>
<comment type="caution">
    <text evidence="2">The sequence shown here is derived from an EMBL/GenBank/DDBJ whole genome shotgun (WGS) entry which is preliminary data.</text>
</comment>
<feature type="chain" id="PRO_5037592876" evidence="1">
    <location>
        <begin position="20"/>
        <end position="408"/>
    </location>
</feature>
<keyword evidence="3" id="KW-1185">Reference proteome</keyword>
<dbReference type="Proteomes" id="UP000707206">
    <property type="component" value="Unassembled WGS sequence"/>
</dbReference>
<proteinExistence type="predicted"/>
<reference evidence="2" key="1">
    <citation type="submission" date="2019-07" db="EMBL/GenBank/DDBJ databases">
        <authorList>
            <person name="De-Chao Zhang Q."/>
        </authorList>
    </citation>
    <scope>NUCLEOTIDE SEQUENCE</scope>
    <source>
        <strain evidence="2">TP-CH-4</strain>
    </source>
</reference>
<evidence type="ECO:0000313" key="3">
    <source>
        <dbReference type="Proteomes" id="UP000707206"/>
    </source>
</evidence>
<organism evidence="2 3">
    <name type="scientific">Pelagihabitans pacificus</name>
    <dbReference type="NCBI Taxonomy" id="2696054"/>
    <lineage>
        <taxon>Bacteria</taxon>
        <taxon>Pseudomonadati</taxon>
        <taxon>Bacteroidota</taxon>
        <taxon>Flavobacteriia</taxon>
        <taxon>Flavobacteriales</taxon>
        <taxon>Flavobacteriaceae</taxon>
        <taxon>Pelagihabitans</taxon>
    </lineage>
</organism>
<reference evidence="2" key="2">
    <citation type="submission" date="2020-03" db="EMBL/GenBank/DDBJ databases">
        <title>Flavobacteriaceae bacterium strain TP-CH-4, a member of the family Flavobacteriaceae isolated from a deep-sea seamount.</title>
        <authorList>
            <person name="Zhang D.-C."/>
        </authorList>
    </citation>
    <scope>NUCLEOTIDE SEQUENCE</scope>
    <source>
        <strain evidence="2">TP-CH-4</strain>
    </source>
</reference>
<sequence>MKKCFLSLLFSGIFFTLYAQIDFEKAYFIANNGNKTECFIRNVEWKTNPTYFEYKLTEDGQTLSASIDGIQEFQVADAARYVRFRVQMDRSIDQTSKLNYEKTFKFKEETLFLKVLVSGAATLYHFEDKNLERFFFSVKNQPEPPKQLIYKRYRTTTSEIGEVNTFRQQLLNTLECEGITSKTFSRLRYRMTDLVQVFESFNRCIDPDLKLKGPSDKELEWHLSIRPGINFTSYSISNSLSGFRSIDFSQKTGLRVGLEMEGVFPFNKNKWAAFIEPTFQAYRDTRVNPSVGVFGLTAEVDYQSIELPVGIRHYIFLSEKSKFFLDAAFISDFPISSGITYTISTQTEEQVEFGFSGSFALGVGFNYNNLLSLEARYLGEREVLPNDVSVFYTSSYGGFSIILGYTLF</sequence>
<name>A0A967ATC3_9FLAO</name>
<evidence type="ECO:0000256" key="1">
    <source>
        <dbReference type="SAM" id="SignalP"/>
    </source>
</evidence>
<protein>
    <submittedName>
        <fullName evidence="2">PorT family protein</fullName>
    </submittedName>
</protein>
<gene>
    <name evidence="2" type="ORF">FK220_011755</name>
</gene>